<comment type="caution">
    <text evidence="1">The sequence shown here is derived from an EMBL/GenBank/DDBJ whole genome shotgun (WGS) entry which is preliminary data.</text>
</comment>
<accession>A0A1B8PJQ3</accession>
<proteinExistence type="predicted"/>
<dbReference type="Proteomes" id="UP000092671">
    <property type="component" value="Unassembled WGS sequence"/>
</dbReference>
<reference evidence="1 2" key="1">
    <citation type="submission" date="2016-06" db="EMBL/GenBank/DDBJ databases">
        <title>Draft genome of Moraxella nonliquefaciens CCUG 60284.</title>
        <authorList>
            <person name="Salva-Serra F."/>
            <person name="Engstrom-Jakobsson H."/>
            <person name="Thorell K."/>
            <person name="Gonzales-Siles L."/>
            <person name="Karlsson R."/>
            <person name="Boulund F."/>
            <person name="Engstrand L."/>
            <person name="Kristiansson E."/>
            <person name="Moore E."/>
        </authorList>
    </citation>
    <scope>NUCLEOTIDE SEQUENCE [LARGE SCALE GENOMIC DNA]</scope>
    <source>
        <strain evidence="1 2">CCUG 60284</strain>
    </source>
</reference>
<dbReference type="AlphaFoldDB" id="A0A1B8PJQ3"/>
<organism evidence="1 2">
    <name type="scientific">Moraxella nonliquefaciens</name>
    <dbReference type="NCBI Taxonomy" id="478"/>
    <lineage>
        <taxon>Bacteria</taxon>
        <taxon>Pseudomonadati</taxon>
        <taxon>Pseudomonadota</taxon>
        <taxon>Gammaproteobacteria</taxon>
        <taxon>Moraxellales</taxon>
        <taxon>Moraxellaceae</taxon>
        <taxon>Moraxella</taxon>
    </lineage>
</organism>
<protein>
    <submittedName>
        <fullName evidence="1">Uncharacterized protein</fullName>
    </submittedName>
</protein>
<name>A0A1B8PJQ3_MORNO</name>
<sequence length="60" mass="7032">MIHDDDVKTKGYYKEKCPKCDDFVDYFLKSKNTMVCKIAYSTNHPYIAHNCYCIIAKLGF</sequence>
<evidence type="ECO:0000313" key="2">
    <source>
        <dbReference type="Proteomes" id="UP000092671"/>
    </source>
</evidence>
<dbReference type="EMBL" id="LZDN01000013">
    <property type="protein sequence ID" value="OBX50633.1"/>
    <property type="molecule type" value="Genomic_DNA"/>
</dbReference>
<evidence type="ECO:0000313" key="1">
    <source>
        <dbReference type="EMBL" id="OBX50633.1"/>
    </source>
</evidence>
<gene>
    <name evidence="1" type="ORF">A9Z60_09405</name>
</gene>